<dbReference type="InterPro" id="IPR036291">
    <property type="entry name" value="NAD(P)-bd_dom_sf"/>
</dbReference>
<evidence type="ECO:0000259" key="5">
    <source>
        <dbReference type="Pfam" id="PF00389"/>
    </source>
</evidence>
<dbReference type="AlphaFoldDB" id="A0A964T749"/>
<dbReference type="Pfam" id="PF02826">
    <property type="entry name" value="2-Hacid_dh_C"/>
    <property type="match status" value="1"/>
</dbReference>
<dbReference type="EMBL" id="SPKJ01000058">
    <property type="protein sequence ID" value="MYZ49064.1"/>
    <property type="molecule type" value="Genomic_DNA"/>
</dbReference>
<dbReference type="InterPro" id="IPR006139">
    <property type="entry name" value="D-isomer_2_OHA_DH_cat_dom"/>
</dbReference>
<dbReference type="FunFam" id="3.40.50.720:FF:000213">
    <property type="entry name" value="Putative 2-hydroxyacid dehydrogenase"/>
    <property type="match status" value="1"/>
</dbReference>
<dbReference type="Gene3D" id="3.40.50.720">
    <property type="entry name" value="NAD(P)-binding Rossmann-like Domain"/>
    <property type="match status" value="2"/>
</dbReference>
<evidence type="ECO:0000256" key="1">
    <source>
        <dbReference type="ARBA" id="ARBA00022857"/>
    </source>
</evidence>
<dbReference type="Proteomes" id="UP000773614">
    <property type="component" value="Unassembled WGS sequence"/>
</dbReference>
<dbReference type="GO" id="GO:0016618">
    <property type="term" value="F:hydroxypyruvate reductase [NAD(P)H] activity"/>
    <property type="evidence" value="ECO:0007669"/>
    <property type="project" value="TreeGrafter"/>
</dbReference>
<dbReference type="RefSeq" id="WP_161141411.1">
    <property type="nucleotide sequence ID" value="NZ_SPKJ01000058.1"/>
</dbReference>
<dbReference type="InterPro" id="IPR006140">
    <property type="entry name" value="D-isomer_DH_NAD-bd"/>
</dbReference>
<dbReference type="OrthoDB" id="9793626at2"/>
<comment type="caution">
    <text evidence="7">The sequence shown here is derived from an EMBL/GenBank/DDBJ whole genome shotgun (WGS) entry which is preliminary data.</text>
</comment>
<keyword evidence="2 4" id="KW-0560">Oxidoreductase</keyword>
<organism evidence="7 8">
    <name type="scientific">Propylenella binzhouense</name>
    <dbReference type="NCBI Taxonomy" id="2555902"/>
    <lineage>
        <taxon>Bacteria</taxon>
        <taxon>Pseudomonadati</taxon>
        <taxon>Pseudomonadota</taxon>
        <taxon>Alphaproteobacteria</taxon>
        <taxon>Hyphomicrobiales</taxon>
        <taxon>Propylenellaceae</taxon>
        <taxon>Propylenella</taxon>
    </lineage>
</organism>
<feature type="domain" description="D-isomer specific 2-hydroxyacid dehydrogenase catalytic" evidence="5">
    <location>
        <begin position="5"/>
        <end position="308"/>
    </location>
</feature>
<evidence type="ECO:0000313" key="7">
    <source>
        <dbReference type="EMBL" id="MYZ49064.1"/>
    </source>
</evidence>
<dbReference type="InterPro" id="IPR050223">
    <property type="entry name" value="D-isomer_2-hydroxyacid_DH"/>
</dbReference>
<sequence>MKPDVLIAGSLMPHVRAALDAAYATHDLVGAPDRQALLREIGPRIRAIATSTFDGCPVALMEACPKVEIIASFGVGVDSLNVEDARRRGIVVANTPDVLNDDVANMAVALVLATTRNIVANDRYVRAGRWKREGDPPLARGLAGRRVGIVGFGRIGKAIARKLGVFGCEIVYHTRNPQPDQPFRHYPDLVEMARDSALLVVITPGGAATQNLIDRAVMDALGPEGILVNVARGSVVDEAALVAALQEGRLGGAGLDVFAREPDVPEALFAMENVVLQPHQASATRETRRAMGDLVVTNLAAHFEGRPHDVRRVV</sequence>
<keyword evidence="3" id="KW-0520">NAD</keyword>
<comment type="similarity">
    <text evidence="4">Belongs to the D-isomer specific 2-hydroxyacid dehydrogenase family.</text>
</comment>
<dbReference type="Pfam" id="PF00389">
    <property type="entry name" value="2-Hacid_dh"/>
    <property type="match status" value="1"/>
</dbReference>
<evidence type="ECO:0000256" key="3">
    <source>
        <dbReference type="ARBA" id="ARBA00023027"/>
    </source>
</evidence>
<name>A0A964T749_9HYPH</name>
<evidence type="ECO:0000259" key="6">
    <source>
        <dbReference type="Pfam" id="PF02826"/>
    </source>
</evidence>
<dbReference type="SUPFAM" id="SSF52283">
    <property type="entry name" value="Formate/glycerate dehydrogenase catalytic domain-like"/>
    <property type="match status" value="1"/>
</dbReference>
<feature type="domain" description="D-isomer specific 2-hydroxyacid dehydrogenase NAD-binding" evidence="6">
    <location>
        <begin position="108"/>
        <end position="281"/>
    </location>
</feature>
<evidence type="ECO:0000313" key="8">
    <source>
        <dbReference type="Proteomes" id="UP000773614"/>
    </source>
</evidence>
<accession>A0A964T749</accession>
<dbReference type="PANTHER" id="PTHR10996:SF178">
    <property type="entry name" value="2-HYDROXYACID DEHYDROGENASE YGL185C-RELATED"/>
    <property type="match status" value="1"/>
</dbReference>
<dbReference type="InterPro" id="IPR029752">
    <property type="entry name" value="D-isomer_DH_CS1"/>
</dbReference>
<dbReference type="GO" id="GO:0051287">
    <property type="term" value="F:NAD binding"/>
    <property type="evidence" value="ECO:0007669"/>
    <property type="project" value="InterPro"/>
</dbReference>
<dbReference type="GO" id="GO:0005829">
    <property type="term" value="C:cytosol"/>
    <property type="evidence" value="ECO:0007669"/>
    <property type="project" value="TreeGrafter"/>
</dbReference>
<dbReference type="CDD" id="cd12156">
    <property type="entry name" value="HPPR"/>
    <property type="match status" value="1"/>
</dbReference>
<gene>
    <name evidence="7" type="ORF">E4O86_15210</name>
</gene>
<keyword evidence="1" id="KW-0521">NADP</keyword>
<dbReference type="PANTHER" id="PTHR10996">
    <property type="entry name" value="2-HYDROXYACID DEHYDROGENASE-RELATED"/>
    <property type="match status" value="1"/>
</dbReference>
<protein>
    <submittedName>
        <fullName evidence="7">2-hydroxyacid dehydrogenase</fullName>
    </submittedName>
</protein>
<dbReference type="PROSITE" id="PS00065">
    <property type="entry name" value="D_2_HYDROXYACID_DH_1"/>
    <property type="match status" value="1"/>
</dbReference>
<dbReference type="GO" id="GO:0030267">
    <property type="term" value="F:glyoxylate reductase (NADPH) activity"/>
    <property type="evidence" value="ECO:0007669"/>
    <property type="project" value="TreeGrafter"/>
</dbReference>
<evidence type="ECO:0000256" key="2">
    <source>
        <dbReference type="ARBA" id="ARBA00023002"/>
    </source>
</evidence>
<dbReference type="SUPFAM" id="SSF51735">
    <property type="entry name" value="NAD(P)-binding Rossmann-fold domains"/>
    <property type="match status" value="1"/>
</dbReference>
<proteinExistence type="inferred from homology"/>
<reference evidence="7" key="1">
    <citation type="submission" date="2019-03" db="EMBL/GenBank/DDBJ databases">
        <title>Afifella sp. nov., isolated from activated sludge.</title>
        <authorList>
            <person name="Li Q."/>
            <person name="Liu Y."/>
        </authorList>
    </citation>
    <scope>NUCLEOTIDE SEQUENCE</scope>
    <source>
        <strain evidence="7">L72</strain>
    </source>
</reference>
<evidence type="ECO:0000256" key="4">
    <source>
        <dbReference type="RuleBase" id="RU003719"/>
    </source>
</evidence>
<keyword evidence="8" id="KW-1185">Reference proteome</keyword>